<dbReference type="InterPro" id="IPR000160">
    <property type="entry name" value="GGDEF_dom"/>
</dbReference>
<feature type="domain" description="GGDEF" evidence="3">
    <location>
        <begin position="179"/>
        <end position="308"/>
    </location>
</feature>
<dbReference type="PANTHER" id="PTHR45138">
    <property type="entry name" value="REGULATORY COMPONENTS OF SENSORY TRANSDUCTION SYSTEM"/>
    <property type="match status" value="1"/>
</dbReference>
<name>A0ABQ6FIW1_9RHOO</name>
<dbReference type="InterPro" id="IPR050469">
    <property type="entry name" value="Diguanylate_Cyclase"/>
</dbReference>
<gene>
    <name evidence="4" type="ORF">GCM10007933_41470</name>
</gene>
<reference evidence="5" key="1">
    <citation type="journal article" date="2019" name="Int. J. Syst. Evol. Microbiol.">
        <title>The Global Catalogue of Microorganisms (GCM) 10K type strain sequencing project: providing services to taxonomists for standard genome sequencing and annotation.</title>
        <authorList>
            <consortium name="The Broad Institute Genomics Platform"/>
            <consortium name="The Broad Institute Genome Sequencing Center for Infectious Disease"/>
            <person name="Wu L."/>
            <person name="Ma J."/>
        </authorList>
    </citation>
    <scope>NUCLEOTIDE SEQUENCE [LARGE SCALE GENOMIC DNA]</scope>
    <source>
        <strain evidence="5">NBRC 102407</strain>
    </source>
</reference>
<dbReference type="Gene3D" id="3.30.70.270">
    <property type="match status" value="1"/>
</dbReference>
<dbReference type="PROSITE" id="PS50887">
    <property type="entry name" value="GGDEF"/>
    <property type="match status" value="1"/>
</dbReference>
<dbReference type="PANTHER" id="PTHR45138:SF9">
    <property type="entry name" value="DIGUANYLATE CYCLASE DGCM-RELATED"/>
    <property type="match status" value="1"/>
</dbReference>
<accession>A0ABQ6FIW1</accession>
<evidence type="ECO:0000256" key="2">
    <source>
        <dbReference type="ARBA" id="ARBA00034247"/>
    </source>
</evidence>
<dbReference type="Pfam" id="PF00990">
    <property type="entry name" value="GGDEF"/>
    <property type="match status" value="1"/>
</dbReference>
<dbReference type="NCBIfam" id="TIGR00254">
    <property type="entry name" value="GGDEF"/>
    <property type="match status" value="1"/>
</dbReference>
<evidence type="ECO:0000313" key="4">
    <source>
        <dbReference type="EMBL" id="GLT24656.1"/>
    </source>
</evidence>
<organism evidence="4 5">
    <name type="scientific">Zoogloea oryzae</name>
    <dbReference type="NCBI Taxonomy" id="310767"/>
    <lineage>
        <taxon>Bacteria</taxon>
        <taxon>Pseudomonadati</taxon>
        <taxon>Pseudomonadota</taxon>
        <taxon>Betaproteobacteria</taxon>
        <taxon>Rhodocyclales</taxon>
        <taxon>Zoogloeaceae</taxon>
        <taxon>Zoogloea</taxon>
    </lineage>
</organism>
<evidence type="ECO:0000256" key="1">
    <source>
        <dbReference type="ARBA" id="ARBA00012528"/>
    </source>
</evidence>
<dbReference type="EC" id="2.7.7.65" evidence="1"/>
<comment type="caution">
    <text evidence="4">The sequence shown here is derived from an EMBL/GenBank/DDBJ whole genome shotgun (WGS) entry which is preliminary data.</text>
</comment>
<dbReference type="InterPro" id="IPR043128">
    <property type="entry name" value="Rev_trsase/Diguanyl_cyclase"/>
</dbReference>
<keyword evidence="5" id="KW-1185">Reference proteome</keyword>
<comment type="catalytic activity">
    <reaction evidence="2">
        <text>2 GTP = 3',3'-c-di-GMP + 2 diphosphate</text>
        <dbReference type="Rhea" id="RHEA:24898"/>
        <dbReference type="ChEBI" id="CHEBI:33019"/>
        <dbReference type="ChEBI" id="CHEBI:37565"/>
        <dbReference type="ChEBI" id="CHEBI:58805"/>
        <dbReference type="EC" id="2.7.7.65"/>
    </reaction>
</comment>
<evidence type="ECO:0000313" key="5">
    <source>
        <dbReference type="Proteomes" id="UP001157167"/>
    </source>
</evidence>
<proteinExistence type="predicted"/>
<dbReference type="SUPFAM" id="SSF55073">
    <property type="entry name" value="Nucleotide cyclase"/>
    <property type="match status" value="1"/>
</dbReference>
<protein>
    <recommendedName>
        <fullName evidence="1">diguanylate cyclase</fullName>
        <ecNumber evidence="1">2.7.7.65</ecNumber>
    </recommendedName>
</protein>
<sequence>MIFRTAAECAMRFLDGSFGLLFAVRFTPPDHTVGLLGCCVSDGTDTYWDDVCDGKSWLPVDPLLGSCLETDFGHAIHQEGDLWRLAFAIGALGQARWVLEIHTRTPPRDADCSALALFLRCFENQQLQWEYANLDTLTRLLNRKTFDDDFERLIAAAELAEQALKAPQERREQSPAITQPCWLGVVDIDHFKKINDNFGHLFGDEVLLRVADLMRQSFRSNDKLFRFGGEEFVIMLRNVAEDHVQNIFDRFRRAVERFDFPRVGRVACSVGFSRIDPRLSPAELLGRADEALYYSKEHGRNQVNGFDELIMSGKLRITTPAGQAQIQSDIDEIFL</sequence>
<evidence type="ECO:0000259" key="3">
    <source>
        <dbReference type="PROSITE" id="PS50887"/>
    </source>
</evidence>
<dbReference type="EMBL" id="BSPX01000122">
    <property type="protein sequence ID" value="GLT24656.1"/>
    <property type="molecule type" value="Genomic_DNA"/>
</dbReference>
<dbReference type="SMART" id="SM00267">
    <property type="entry name" value="GGDEF"/>
    <property type="match status" value="1"/>
</dbReference>
<dbReference type="Proteomes" id="UP001157167">
    <property type="component" value="Unassembled WGS sequence"/>
</dbReference>
<dbReference type="InterPro" id="IPR029787">
    <property type="entry name" value="Nucleotide_cyclase"/>
</dbReference>
<dbReference type="CDD" id="cd01949">
    <property type="entry name" value="GGDEF"/>
    <property type="match status" value="1"/>
</dbReference>